<sequence length="280" mass="30793">MSLASLRLVVQRVPNFSLPSALKRAGCAAGTTMLSKWLLVSLLALVIQNISAGHFIGKYIDVTKFNSVFYDPNTRLGLKGALERIGRDPFPAIGFRGVKCNCEGFTCGCCSGINITLFNLDRRTCTNFTYSPEDFAIKFNLIVNEREVLSTGSLSAKNPPPVCVPFYPPFISFCVRFFDVYTSGKNLHACIDLETLVVTWPVLILHFDCVKIGADGVSWMKPENGSNVSNTAPLAMLMSEVNGPEIYDPVDFEPDSVELPNNQTPILTPEQENNIGQLKL</sequence>
<dbReference type="RefSeq" id="XP_024888807.1">
    <property type="nucleotide sequence ID" value="XM_025033039.1"/>
</dbReference>
<evidence type="ECO:0000256" key="1">
    <source>
        <dbReference type="SAM" id="MobiDB-lite"/>
    </source>
</evidence>
<dbReference type="OrthoDB" id="5952164at2759"/>
<dbReference type="InterPro" id="IPR031941">
    <property type="entry name" value="DUF4773"/>
</dbReference>
<dbReference type="AlphaFoldDB" id="A0A6J1R2D5"/>
<dbReference type="Pfam" id="PF15998">
    <property type="entry name" value="DUF4773"/>
    <property type="match status" value="1"/>
</dbReference>
<accession>A0A6J1R2D5</accession>
<organism evidence="3 4">
    <name type="scientific">Temnothorax curvispinosus</name>
    <dbReference type="NCBI Taxonomy" id="300111"/>
    <lineage>
        <taxon>Eukaryota</taxon>
        <taxon>Metazoa</taxon>
        <taxon>Ecdysozoa</taxon>
        <taxon>Arthropoda</taxon>
        <taxon>Hexapoda</taxon>
        <taxon>Insecta</taxon>
        <taxon>Pterygota</taxon>
        <taxon>Neoptera</taxon>
        <taxon>Endopterygota</taxon>
        <taxon>Hymenoptera</taxon>
        <taxon>Apocrita</taxon>
        <taxon>Aculeata</taxon>
        <taxon>Formicoidea</taxon>
        <taxon>Formicidae</taxon>
        <taxon>Myrmicinae</taxon>
        <taxon>Temnothorax</taxon>
    </lineage>
</organism>
<dbReference type="PANTHER" id="PTHR36299">
    <property type="entry name" value="AGAP008005-PA"/>
    <property type="match status" value="1"/>
</dbReference>
<reference evidence="4" key="1">
    <citation type="submission" date="2025-08" db="UniProtKB">
        <authorList>
            <consortium name="RefSeq"/>
        </authorList>
    </citation>
    <scope>IDENTIFICATION</scope>
    <source>
        <tissue evidence="4">Whole body</tissue>
    </source>
</reference>
<protein>
    <submittedName>
        <fullName evidence="4">Uncharacterized protein LOC112465476</fullName>
    </submittedName>
</protein>
<proteinExistence type="predicted"/>
<feature type="domain" description="DUF4773" evidence="2">
    <location>
        <begin position="99"/>
        <end position="216"/>
    </location>
</feature>
<keyword evidence="3" id="KW-1185">Reference proteome</keyword>
<evidence type="ECO:0000259" key="2">
    <source>
        <dbReference type="Pfam" id="PF15998"/>
    </source>
</evidence>
<evidence type="ECO:0000313" key="3">
    <source>
        <dbReference type="Proteomes" id="UP000504618"/>
    </source>
</evidence>
<dbReference type="Proteomes" id="UP000504618">
    <property type="component" value="Unplaced"/>
</dbReference>
<gene>
    <name evidence="4" type="primary">LOC112465476</name>
</gene>
<dbReference type="PANTHER" id="PTHR36299:SF1">
    <property type="entry name" value="DUF4773 DOMAIN-CONTAINING PROTEIN"/>
    <property type="match status" value="1"/>
</dbReference>
<dbReference type="GeneID" id="112465476"/>
<name>A0A6J1R2D5_9HYME</name>
<evidence type="ECO:0000313" key="4">
    <source>
        <dbReference type="RefSeq" id="XP_024888807.1"/>
    </source>
</evidence>
<feature type="region of interest" description="Disordered" evidence="1">
    <location>
        <begin position="259"/>
        <end position="280"/>
    </location>
</feature>